<feature type="signal peptide" evidence="1">
    <location>
        <begin position="1"/>
        <end position="19"/>
    </location>
</feature>
<keyword evidence="1" id="KW-0732">Signal</keyword>
<proteinExistence type="predicted"/>
<dbReference type="EMBL" id="JAGPXD010000001">
    <property type="protein sequence ID" value="KAH7374496.1"/>
    <property type="molecule type" value="Genomic_DNA"/>
</dbReference>
<evidence type="ECO:0008006" key="4">
    <source>
        <dbReference type="Google" id="ProtNLM"/>
    </source>
</evidence>
<dbReference type="OrthoDB" id="2099887at2759"/>
<keyword evidence="3" id="KW-1185">Reference proteome</keyword>
<dbReference type="NCBIfam" id="TIGR04312">
    <property type="entry name" value="choice_anch_B"/>
    <property type="match status" value="1"/>
</dbReference>
<evidence type="ECO:0000256" key="1">
    <source>
        <dbReference type="SAM" id="SignalP"/>
    </source>
</evidence>
<feature type="chain" id="PRO_5035425341" description="Regulatory P domain-containing protein" evidence="1">
    <location>
        <begin position="20"/>
        <end position="477"/>
    </location>
</feature>
<comment type="caution">
    <text evidence="2">The sequence shown here is derived from an EMBL/GenBank/DDBJ whole genome shotgun (WGS) entry which is preliminary data.</text>
</comment>
<evidence type="ECO:0000313" key="2">
    <source>
        <dbReference type="EMBL" id="KAH7374496.1"/>
    </source>
</evidence>
<organism evidence="2 3">
    <name type="scientific">Plectosphaerella cucumerina</name>
    <dbReference type="NCBI Taxonomy" id="40658"/>
    <lineage>
        <taxon>Eukaryota</taxon>
        <taxon>Fungi</taxon>
        <taxon>Dikarya</taxon>
        <taxon>Ascomycota</taxon>
        <taxon>Pezizomycotina</taxon>
        <taxon>Sordariomycetes</taxon>
        <taxon>Hypocreomycetidae</taxon>
        <taxon>Glomerellales</taxon>
        <taxon>Plectosphaerellaceae</taxon>
        <taxon>Plectosphaerella</taxon>
    </lineage>
</organism>
<dbReference type="PANTHER" id="PTHR38787">
    <property type="entry name" value="REGULATORY P DOMAIN-CONTAINING PROTEIN"/>
    <property type="match status" value="1"/>
</dbReference>
<name>A0A8K0TRS9_9PEZI</name>
<dbReference type="Proteomes" id="UP000813385">
    <property type="component" value="Unassembled WGS sequence"/>
</dbReference>
<accession>A0A8K0TRS9</accession>
<reference evidence="2" key="1">
    <citation type="journal article" date="2021" name="Nat. Commun.">
        <title>Genetic determinants of endophytism in the Arabidopsis root mycobiome.</title>
        <authorList>
            <person name="Mesny F."/>
            <person name="Miyauchi S."/>
            <person name="Thiergart T."/>
            <person name="Pickel B."/>
            <person name="Atanasova L."/>
            <person name="Karlsson M."/>
            <person name="Huettel B."/>
            <person name="Barry K.W."/>
            <person name="Haridas S."/>
            <person name="Chen C."/>
            <person name="Bauer D."/>
            <person name="Andreopoulos W."/>
            <person name="Pangilinan J."/>
            <person name="LaButti K."/>
            <person name="Riley R."/>
            <person name="Lipzen A."/>
            <person name="Clum A."/>
            <person name="Drula E."/>
            <person name="Henrissat B."/>
            <person name="Kohler A."/>
            <person name="Grigoriev I.V."/>
            <person name="Martin F.M."/>
            <person name="Hacquard S."/>
        </authorList>
    </citation>
    <scope>NUCLEOTIDE SEQUENCE</scope>
    <source>
        <strain evidence="2">MPI-CAGE-AT-0016</strain>
    </source>
</reference>
<dbReference type="PANTHER" id="PTHR38787:SF3">
    <property type="entry name" value="REGULATORY P DOMAIN-CONTAINING PROTEIN"/>
    <property type="match status" value="1"/>
</dbReference>
<dbReference type="InterPro" id="IPR027589">
    <property type="entry name" value="Choice_anch_B"/>
</dbReference>
<sequence length="477" mass="52404">MKGTFFAFLAAAVCSIASAKEIQPNALLSEIYDSGEIHNELMSRKKSTWDRQIATGAMNSTIYQSRAAADGPVPCVNGVAAVVPGDRLNTFKCSNVDFLDFKSHADLGSRAGQGSSSWGWTDATSGREFGIIAQADGAAFAEITAAGKLVYLGRLPQYSATSIWRELRGYKNYIVIGSEATNHGVQIFDLRKLLTINPASPVTFSNSRDLTGWWNGLPSGRAHNIVINEEKQYGVAVGAQPRTSTCRSGLIFFDLKDPARPTSLGCAAGDGYVHDAQCLVYRGPDTKYAGRDICYAFNEDTLTIYDVTVKSTTTIISRTSYTGAAYTHQGWVTNTQWQEFLVLDDEYDEYDRTGPAASGYPITYFWDIRSLERPKQTGYYRSAAYGIDHNQFVVDGFAFQSNYGSGLRILDVSSLPQDPTGARVREVGFFDVYPEDDARPNGGVVDFVGSWSHYPFFKSGHILVNTIERGAFVVKRK</sequence>
<evidence type="ECO:0000313" key="3">
    <source>
        <dbReference type="Proteomes" id="UP000813385"/>
    </source>
</evidence>
<dbReference type="AlphaFoldDB" id="A0A8K0TRS9"/>
<dbReference type="GO" id="GO:0005576">
    <property type="term" value="C:extracellular region"/>
    <property type="evidence" value="ECO:0007669"/>
    <property type="project" value="TreeGrafter"/>
</dbReference>
<gene>
    <name evidence="2" type="ORF">B0T11DRAFT_308525</name>
</gene>
<protein>
    <recommendedName>
        <fullName evidence="4">Regulatory P domain-containing protein</fullName>
    </recommendedName>
</protein>